<sequence length="409" mass="44740">MLDLKTVFIFSAAINLFIVAVATVAWLRSENKLDFWYWCLASWLMVGGSLMMSMDKYLPYVICGYVGGMIYISSTGFLLLGFKEFFHQPYRLSEAFTVAILVGLGIVVMDQFTAGTTKSVSLLYVGPGLNLLLMARAVWRGGDGENLPSRHVAAVILLIYAVSDLFIAPIAFFDPIRFVDGIPVSEWLKTSSIPLVLLQMATYLMAVVLKLERATEGQRLLAEKDALTGVLNRRAFYSRVEAAAGRDGTLAVIDLDHFKTINDSHGHQGGDEVLRGFCQLVREHLPADAIFGRLGGEEFGLCLPDCDEQDAQAVLDRLRRRVEDHAFRSHNGAPLSVTISCGHSVLLPDQRSVNETLSQADHALYGAKNAGRNRVHAFHAGHAPTPRAERAGVPLPGQRLGPCPATPSA</sequence>
<evidence type="ECO:0000256" key="4">
    <source>
        <dbReference type="SAM" id="Phobius"/>
    </source>
</evidence>
<feature type="region of interest" description="Disordered" evidence="3">
    <location>
        <begin position="380"/>
        <end position="409"/>
    </location>
</feature>
<dbReference type="InterPro" id="IPR000160">
    <property type="entry name" value="GGDEF_dom"/>
</dbReference>
<dbReference type="EC" id="2.7.7.65" evidence="1"/>
<dbReference type="Gene3D" id="3.30.70.270">
    <property type="match status" value="1"/>
</dbReference>
<dbReference type="RefSeq" id="WP_099556645.1">
    <property type="nucleotide sequence ID" value="NZ_LT960614.1"/>
</dbReference>
<reference evidence="7" key="1">
    <citation type="submission" date="2017-09" db="EMBL/GenBank/DDBJ databases">
        <title>Genome sequence of Nannocystis excedens DSM 71.</title>
        <authorList>
            <person name="Blom J."/>
        </authorList>
    </citation>
    <scope>NUCLEOTIDE SEQUENCE [LARGE SCALE GENOMIC DNA]</scope>
    <source>
        <strain evidence="7">type strain: E19</strain>
    </source>
</reference>
<evidence type="ECO:0000256" key="3">
    <source>
        <dbReference type="SAM" id="MobiDB-lite"/>
    </source>
</evidence>
<evidence type="ECO:0000313" key="6">
    <source>
        <dbReference type="EMBL" id="SON56238.1"/>
    </source>
</evidence>
<dbReference type="EMBL" id="LT960614">
    <property type="protein sequence ID" value="SON56238.1"/>
    <property type="molecule type" value="Genomic_DNA"/>
</dbReference>
<comment type="catalytic activity">
    <reaction evidence="2">
        <text>2 GTP = 3',3'-c-di-GMP + 2 diphosphate</text>
        <dbReference type="Rhea" id="RHEA:24898"/>
        <dbReference type="ChEBI" id="CHEBI:33019"/>
        <dbReference type="ChEBI" id="CHEBI:37565"/>
        <dbReference type="ChEBI" id="CHEBI:58805"/>
        <dbReference type="EC" id="2.7.7.65"/>
    </reaction>
</comment>
<protein>
    <recommendedName>
        <fullName evidence="1">diguanylate cyclase</fullName>
        <ecNumber evidence="1">2.7.7.65</ecNumber>
    </recommendedName>
</protein>
<feature type="transmembrane region" description="Helical" evidence="4">
    <location>
        <begin position="35"/>
        <end position="52"/>
    </location>
</feature>
<dbReference type="InterPro" id="IPR050469">
    <property type="entry name" value="Diguanylate_Cyclase"/>
</dbReference>
<name>A0A2C9D7X7_9HYPH</name>
<evidence type="ECO:0000313" key="7">
    <source>
        <dbReference type="Proteomes" id="UP000223606"/>
    </source>
</evidence>
<gene>
    <name evidence="6" type="primary">ycdT</name>
    <name evidence="6" type="ORF">HDIA_2697</name>
</gene>
<feature type="transmembrane region" description="Helical" evidence="4">
    <location>
        <begin position="6"/>
        <end position="28"/>
    </location>
</feature>
<dbReference type="NCBIfam" id="TIGR00254">
    <property type="entry name" value="GGDEF"/>
    <property type="match status" value="1"/>
</dbReference>
<accession>A0A2C9D7X7</accession>
<keyword evidence="6" id="KW-0808">Transferase</keyword>
<dbReference type="Proteomes" id="UP000223606">
    <property type="component" value="Chromosome 1"/>
</dbReference>
<dbReference type="OrthoDB" id="9812260at2"/>
<feature type="transmembrane region" description="Helical" evidence="4">
    <location>
        <begin position="58"/>
        <end position="80"/>
    </location>
</feature>
<keyword evidence="4" id="KW-0472">Membrane</keyword>
<evidence type="ECO:0000259" key="5">
    <source>
        <dbReference type="PROSITE" id="PS50887"/>
    </source>
</evidence>
<feature type="domain" description="GGDEF" evidence="5">
    <location>
        <begin position="246"/>
        <end position="380"/>
    </location>
</feature>
<dbReference type="PROSITE" id="PS50887">
    <property type="entry name" value="GGDEF"/>
    <property type="match status" value="1"/>
</dbReference>
<dbReference type="InterPro" id="IPR029787">
    <property type="entry name" value="Nucleotide_cyclase"/>
</dbReference>
<dbReference type="AlphaFoldDB" id="A0A2C9D7X7"/>
<feature type="transmembrane region" description="Helical" evidence="4">
    <location>
        <begin position="92"/>
        <end position="109"/>
    </location>
</feature>
<keyword evidence="4" id="KW-0812">Transmembrane</keyword>
<dbReference type="CDD" id="cd01949">
    <property type="entry name" value="GGDEF"/>
    <property type="match status" value="1"/>
</dbReference>
<dbReference type="PANTHER" id="PTHR45138">
    <property type="entry name" value="REGULATORY COMPONENTS OF SENSORY TRANSDUCTION SYSTEM"/>
    <property type="match status" value="1"/>
</dbReference>
<dbReference type="Pfam" id="PF00990">
    <property type="entry name" value="GGDEF"/>
    <property type="match status" value="1"/>
</dbReference>
<dbReference type="InterPro" id="IPR043128">
    <property type="entry name" value="Rev_trsase/Diguanyl_cyclase"/>
</dbReference>
<proteinExistence type="predicted"/>
<feature type="transmembrane region" description="Helical" evidence="4">
    <location>
        <begin position="151"/>
        <end position="173"/>
    </location>
</feature>
<organism evidence="6 7">
    <name type="scientific">Hartmannibacter diazotrophicus</name>
    <dbReference type="NCBI Taxonomy" id="1482074"/>
    <lineage>
        <taxon>Bacteria</taxon>
        <taxon>Pseudomonadati</taxon>
        <taxon>Pseudomonadota</taxon>
        <taxon>Alphaproteobacteria</taxon>
        <taxon>Hyphomicrobiales</taxon>
        <taxon>Pleomorphomonadaceae</taxon>
        <taxon>Hartmannibacter</taxon>
    </lineage>
</organism>
<evidence type="ECO:0000256" key="2">
    <source>
        <dbReference type="ARBA" id="ARBA00034247"/>
    </source>
</evidence>
<evidence type="ECO:0000256" key="1">
    <source>
        <dbReference type="ARBA" id="ARBA00012528"/>
    </source>
</evidence>
<dbReference type="PANTHER" id="PTHR45138:SF9">
    <property type="entry name" value="DIGUANYLATE CYCLASE DGCM-RELATED"/>
    <property type="match status" value="1"/>
</dbReference>
<dbReference type="SMART" id="SM00267">
    <property type="entry name" value="GGDEF"/>
    <property type="match status" value="1"/>
</dbReference>
<feature type="transmembrane region" description="Helical" evidence="4">
    <location>
        <begin position="121"/>
        <end position="139"/>
    </location>
</feature>
<dbReference type="FunFam" id="3.30.70.270:FF:000001">
    <property type="entry name" value="Diguanylate cyclase domain protein"/>
    <property type="match status" value="1"/>
</dbReference>
<dbReference type="SUPFAM" id="SSF55073">
    <property type="entry name" value="Nucleotide cyclase"/>
    <property type="match status" value="1"/>
</dbReference>
<dbReference type="GO" id="GO:0052621">
    <property type="term" value="F:diguanylate cyclase activity"/>
    <property type="evidence" value="ECO:0007669"/>
    <property type="project" value="UniProtKB-EC"/>
</dbReference>
<dbReference type="KEGG" id="hdi:HDIA_2697"/>
<keyword evidence="7" id="KW-1185">Reference proteome</keyword>
<keyword evidence="4" id="KW-1133">Transmembrane helix</keyword>
<keyword evidence="6" id="KW-0548">Nucleotidyltransferase</keyword>